<dbReference type="KEGG" id="bfc:BacF7301_24275"/>
<protein>
    <recommendedName>
        <fullName evidence="5">Fibrobacter succinogenes major paralogous domain-containing protein</fullName>
    </recommendedName>
</protein>
<feature type="domain" description="Fibrobacter succinogenes major paralogous" evidence="1">
    <location>
        <begin position="276"/>
        <end position="389"/>
    </location>
</feature>
<evidence type="ECO:0000259" key="1">
    <source>
        <dbReference type="Pfam" id="PF09603"/>
    </source>
</evidence>
<accession>A0A6H0KVJ4</accession>
<reference evidence="3 4" key="1">
    <citation type="submission" date="2020-03" db="EMBL/GenBank/DDBJ databases">
        <title>Genomic analysis of Bacteroides faecium CBA7301.</title>
        <authorList>
            <person name="Kim J."/>
            <person name="Roh S.W."/>
        </authorList>
    </citation>
    <scope>NUCLEOTIDE SEQUENCE [LARGE SCALE GENOMIC DNA]</scope>
    <source>
        <strain evidence="3 4">CBA7301</strain>
    </source>
</reference>
<evidence type="ECO:0000259" key="2">
    <source>
        <dbReference type="Pfam" id="PF14292"/>
    </source>
</evidence>
<feature type="domain" description="SusE outer membrane protein" evidence="2">
    <location>
        <begin position="19"/>
        <end position="118"/>
    </location>
</feature>
<evidence type="ECO:0000313" key="3">
    <source>
        <dbReference type="EMBL" id="QIU97081.1"/>
    </source>
</evidence>
<dbReference type="InterPro" id="IPR025970">
    <property type="entry name" value="SusE"/>
</dbReference>
<dbReference type="Pfam" id="PF09603">
    <property type="entry name" value="Fib_succ_major"/>
    <property type="match status" value="1"/>
</dbReference>
<evidence type="ECO:0008006" key="5">
    <source>
        <dbReference type="Google" id="ProtNLM"/>
    </source>
</evidence>
<dbReference type="AlphaFoldDB" id="A0A6H0KVJ4"/>
<dbReference type="EMBL" id="CP050831">
    <property type="protein sequence ID" value="QIU97081.1"/>
    <property type="molecule type" value="Genomic_DNA"/>
</dbReference>
<sequence length="443" mass="50396">MKKLIYSIIGLLMFAGCEDDYKTDITIPMSGIYLSSPAEGATMDLNDESKDSYEFTWDKASEQGSVLIFSTTKDLVKQVTVEAGTGTNYSIRPAIINLLFSHLGIKAGNEKTLYWTVKDQNNLTAAASEVRTLRIKRMESSLTSPEDMASCQLLANATQTKIKFEWDTSIVGKDTECKLLFSLDPEMNNSVELPVTGHGSISATHEEVEQTIEKLAIKRYQTNILYWNVRSNTDQEFVSRAANVLYMNDMMRLVDKRGDETITYPVVRVTFSDGTSQVWTAQNLNTTRYPDGTEIEAEYYRYAPESLGEDWIKAIGTYYSFVIRDRIIPKGWRIPTEAEWNYLFSEAGKNGGYNVLKDPVYYYKDPTGQEHLNEWGLSFTSAGTWNLDRDAIELAQEKFYFMAADLGDPATWNDPWRALIHDNSETLWVSWAKGTVMRYIYAE</sequence>
<name>A0A6H0KVJ4_9BACE</name>
<dbReference type="InterPro" id="IPR011871">
    <property type="entry name" value="Fib_succ_major"/>
</dbReference>
<dbReference type="Pfam" id="PF14292">
    <property type="entry name" value="SusE"/>
    <property type="match status" value="1"/>
</dbReference>
<keyword evidence="4" id="KW-1185">Reference proteome</keyword>
<gene>
    <name evidence="3" type="ORF">BacF7301_24275</name>
</gene>
<dbReference type="RefSeq" id="WP_167966781.1">
    <property type="nucleotide sequence ID" value="NZ_CP050831.1"/>
</dbReference>
<dbReference type="Proteomes" id="UP000501780">
    <property type="component" value="Chromosome"/>
</dbReference>
<proteinExistence type="predicted"/>
<dbReference type="PROSITE" id="PS51257">
    <property type="entry name" value="PROKAR_LIPOPROTEIN"/>
    <property type="match status" value="1"/>
</dbReference>
<organism evidence="3 4">
    <name type="scientific">Bacteroides faecium</name>
    <dbReference type="NCBI Taxonomy" id="2715212"/>
    <lineage>
        <taxon>Bacteria</taxon>
        <taxon>Pseudomonadati</taxon>
        <taxon>Bacteroidota</taxon>
        <taxon>Bacteroidia</taxon>
        <taxon>Bacteroidales</taxon>
        <taxon>Bacteroidaceae</taxon>
        <taxon>Bacteroides</taxon>
    </lineage>
</organism>
<evidence type="ECO:0000313" key="4">
    <source>
        <dbReference type="Proteomes" id="UP000501780"/>
    </source>
</evidence>